<name>A0ABR8JZ58_9NOSO</name>
<sequence length="139" mass="15819">MVTYKQDLENVDWEEMKATLSQDKFDNGRSPEQLRASFTNSYATCIAYAGDRIIGTTRVLSDGICNAYIVDVWTFTPYRHQGIASTMMRILLGKLQGQHVCLVTDDSIQFYKKLGFTETETCMEQTIGKWLRNTLLAEG</sequence>
<proteinExistence type="predicted"/>
<dbReference type="Pfam" id="PF00583">
    <property type="entry name" value="Acetyltransf_1"/>
    <property type="match status" value="1"/>
</dbReference>
<feature type="domain" description="N-acetyltransferase" evidence="1">
    <location>
        <begin position="2"/>
        <end position="138"/>
    </location>
</feature>
<dbReference type="CDD" id="cd04301">
    <property type="entry name" value="NAT_SF"/>
    <property type="match status" value="1"/>
</dbReference>
<evidence type="ECO:0000259" key="1">
    <source>
        <dbReference type="PROSITE" id="PS51186"/>
    </source>
</evidence>
<evidence type="ECO:0000313" key="2">
    <source>
        <dbReference type="EMBL" id="MBD2732591.1"/>
    </source>
</evidence>
<keyword evidence="3" id="KW-1185">Reference proteome</keyword>
<accession>A0ABR8JZ58</accession>
<reference evidence="2 3" key="1">
    <citation type="journal article" date="2020" name="ISME J.">
        <title>Comparative genomics reveals insights into cyanobacterial evolution and habitat adaptation.</title>
        <authorList>
            <person name="Chen M.Y."/>
            <person name="Teng W.K."/>
            <person name="Zhao L."/>
            <person name="Hu C.X."/>
            <person name="Zhou Y.K."/>
            <person name="Han B.P."/>
            <person name="Song L.R."/>
            <person name="Shu W.S."/>
        </authorList>
    </citation>
    <scope>NUCLEOTIDE SEQUENCE [LARGE SCALE GENOMIC DNA]</scope>
    <source>
        <strain evidence="2 3">FACHB-159</strain>
    </source>
</reference>
<dbReference type="SUPFAM" id="SSF55729">
    <property type="entry name" value="Acyl-CoA N-acyltransferases (Nat)"/>
    <property type="match status" value="1"/>
</dbReference>
<gene>
    <name evidence="2" type="ORF">H6H03_01505</name>
</gene>
<dbReference type="InterPro" id="IPR053144">
    <property type="entry name" value="Acetyltransferase_Butenolide"/>
</dbReference>
<dbReference type="InterPro" id="IPR016181">
    <property type="entry name" value="Acyl_CoA_acyltransferase"/>
</dbReference>
<evidence type="ECO:0000313" key="3">
    <source>
        <dbReference type="Proteomes" id="UP000637383"/>
    </source>
</evidence>
<organism evidence="2 3">
    <name type="scientific">Nostoc paludosum FACHB-159</name>
    <dbReference type="NCBI Taxonomy" id="2692908"/>
    <lineage>
        <taxon>Bacteria</taxon>
        <taxon>Bacillati</taxon>
        <taxon>Cyanobacteriota</taxon>
        <taxon>Cyanophyceae</taxon>
        <taxon>Nostocales</taxon>
        <taxon>Nostocaceae</taxon>
        <taxon>Nostoc</taxon>
    </lineage>
</organism>
<dbReference type="EMBL" id="JACJTU010000001">
    <property type="protein sequence ID" value="MBD2732591.1"/>
    <property type="molecule type" value="Genomic_DNA"/>
</dbReference>
<dbReference type="Gene3D" id="3.40.630.30">
    <property type="match status" value="1"/>
</dbReference>
<dbReference type="PANTHER" id="PTHR43233">
    <property type="entry name" value="FAMILY N-ACETYLTRANSFERASE, PUTATIVE (AFU_ORTHOLOGUE AFUA_6G03350)-RELATED"/>
    <property type="match status" value="1"/>
</dbReference>
<dbReference type="PROSITE" id="PS51186">
    <property type="entry name" value="GNAT"/>
    <property type="match status" value="1"/>
</dbReference>
<comment type="caution">
    <text evidence="2">The sequence shown here is derived from an EMBL/GenBank/DDBJ whole genome shotgun (WGS) entry which is preliminary data.</text>
</comment>
<dbReference type="Proteomes" id="UP000637383">
    <property type="component" value="Unassembled WGS sequence"/>
</dbReference>
<protein>
    <submittedName>
        <fullName evidence="2">GNAT family N-acetyltransferase</fullName>
    </submittedName>
</protein>
<dbReference type="InterPro" id="IPR000182">
    <property type="entry name" value="GNAT_dom"/>
</dbReference>
<dbReference type="PANTHER" id="PTHR43233:SF1">
    <property type="entry name" value="FAMILY N-ACETYLTRANSFERASE, PUTATIVE (AFU_ORTHOLOGUE AFUA_6G03350)-RELATED"/>
    <property type="match status" value="1"/>
</dbReference>